<dbReference type="PANTHER" id="PTHR47599">
    <property type="entry name" value="CELL-TO-CELL MOVEMENT PROTEIN"/>
    <property type="match status" value="1"/>
</dbReference>
<gene>
    <name evidence="4" type="primary">ORUFIb0044H24.43</name>
</gene>
<organism evidence="4">
    <name type="scientific">Oryza rufipogon</name>
    <name type="common">Brownbeard rice</name>
    <name type="synonym">Asian wild rice</name>
    <dbReference type="NCBI Taxonomy" id="4529"/>
    <lineage>
        <taxon>Eukaryota</taxon>
        <taxon>Viridiplantae</taxon>
        <taxon>Streptophyta</taxon>
        <taxon>Embryophyta</taxon>
        <taxon>Tracheophyta</taxon>
        <taxon>Spermatophyta</taxon>
        <taxon>Magnoliopsida</taxon>
        <taxon>Liliopsida</taxon>
        <taxon>Poales</taxon>
        <taxon>Poaceae</taxon>
        <taxon>BOP clade</taxon>
        <taxon>Oryzoideae</taxon>
        <taxon>Oryzeae</taxon>
        <taxon>Oryzinae</taxon>
        <taxon>Oryza</taxon>
    </lineage>
</organism>
<keyword evidence="1" id="KW-0479">Metal-binding</keyword>
<evidence type="ECO:0000259" key="3">
    <source>
        <dbReference type="PROSITE" id="PS50158"/>
    </source>
</evidence>
<dbReference type="PANTHER" id="PTHR47599:SF4">
    <property type="entry name" value="POLYPROTEIN"/>
    <property type="match status" value="1"/>
</dbReference>
<dbReference type="GO" id="GO:0008270">
    <property type="term" value="F:zinc ion binding"/>
    <property type="evidence" value="ECO:0007669"/>
    <property type="project" value="UniProtKB-KW"/>
</dbReference>
<evidence type="ECO:0000256" key="2">
    <source>
        <dbReference type="SAM" id="MobiDB-lite"/>
    </source>
</evidence>
<protein>
    <recommendedName>
        <fullName evidence="3">CCHC-type domain-containing protein</fullName>
    </recommendedName>
</protein>
<sequence>MSWLVRSRRATDRSVALCSSEKSAGTMSVKNASSISFEDIEKSISNWKIPKVNIKEIYHVGTFSLLSDYYIKTIEKTIPISSLHETLHLLSEREINSIRAKHQYHYLHFGLIQVAIRSLTRKGLNVSVLACLRDCRNKRFKDSLLSMVEASLSNGPVYFNTFPDFSVSLSDTNIHKVLTLNLQTSGYELEPGSENISVTYRVYYKAMTTLAPCAKHYTPKGLTTLLQTNPNNRCTTPKTLKWDEITLPEKWVLSQAVEPKSMDQSEVESLIETPDGDVEITFASKQKAFLQSRPSVSLDSRPRTKPQNVVYATYEDNSDEPSISDFDINVIELDVGFVIAIEEDEFEIDKDLLKKELRLQKNRPKMKRYFERVDEPFRLKIRELWHKEMREQRKNIFFFDWNESSQVRHFEEFFKEKNMMKKEQKSEAEDLTVIKKVSTEWETTSGNKVDSVHPPFESIQLSHNGGKACPLKSISKNTYGETAKVEHIGHLVEQQNYANISLRSLGQQTDRIETILMEGYKTGRPEVKINIPSNSQSSSSQSVSPMFVPTIDPNIKLGKQKAFGPAISEELVSELALKLNNLKVNKNINEISDNEKYDMVNKIFKPSTLTSTTRNYYPRPTYADLQFEEMPQIQNMTYYNGKEIVEWNLDGFTEYQIFTLCHQMIMYANACIANGNKEKYISGLPPLFAEKVRNSLRKEGGGSINYHYLDIGKITQKIQLVGAELCNDLKIKDQLKKQRILGKREMGDFCYQFGFQDPYVHRKRKTHSKPMTKSNDKSKMSFQATKRKPKRIYNKNIRTKDTESKETICYKCGLKGHIANRCFKSKVKKEIQALLDSESEDVKEKLEAILNNIDNDSSSDEEKNAEINCCQDSGCSCYEPDNSEEESDENILVLTSLEEFVLDTFETIQDPEEKRRVLEKFLSRVKTDKDKLKKDIQKSKFLSIDEVFKRLDEQKKKNEKPDLISLFEEQKIMKQDLEEIRKRLYMLELKEGFHMEEKDEPIQEDDQHITLIDSGADVNCIREGIIPHKYFRKAAHRIRGADGGLLTVEYQIPDTYICISEVCIKTSFLLVKNLKQDVILGTPFLSLIRPFLVTNEDIQFEIMGKQVSLRFSSNIDEILDQLVQTKREQIVNTIYLHDNSFPSYLPKSMDLTDQKITEKRAKLQDIPHHEERLLDYREEKSRDGQDKLPMEVEQSMATDKNTKPKAPCRSCAYKDSCQKKFKSQNPMSSTYENLQPRLSFKTEQTLSCFGQDIFNLVWQKFKERQMKIFLGLQDYFFDLLEGRERNPAIRVIIYMLPLLRLDDQAISDPSYRFLVLKAEINLQRFWNLPTYNHEEISLQTIIDHGLVNSIYATLDQILQSDLGSAVKDVYRRLGHGRYRIIFSSIPPKFTPPVRPAIHYIYIMNGQFNFQEDGTSKLSDEEEEIYTTIANHENWRVFSEAAEIEEAITTDYEYQPVFQNKITRIFISKYYNQSYEYFKGAGRIIKPDFGNECSKKSYYRSLAQWFQKTEPSEINTVQSAPIIINEDNE</sequence>
<dbReference type="CDD" id="cd00303">
    <property type="entry name" value="retropepsin_like"/>
    <property type="match status" value="1"/>
</dbReference>
<dbReference type="InterPro" id="IPR021109">
    <property type="entry name" value="Peptidase_aspartic_dom_sf"/>
</dbReference>
<dbReference type="Pfam" id="PF24496">
    <property type="entry name" value="DUF7588"/>
    <property type="match status" value="1"/>
</dbReference>
<reference evidence="4" key="1">
    <citation type="submission" date="2018-08" db="EMBL/GenBank/DDBJ databases">
        <title>Oryza rufipogon genomic DNA, chromosome 11, BAC clone:ORUFIb0044H24.</title>
        <authorList>
            <person name="Wu J."/>
            <person name="Kanamori H."/>
        </authorList>
    </citation>
    <scope>NUCLEOTIDE SEQUENCE</scope>
    <source>
        <strain evidence="4">W1943</strain>
    </source>
</reference>
<keyword evidence="1" id="KW-0863">Zinc-finger</keyword>
<dbReference type="InterPro" id="IPR056648">
    <property type="entry name" value="DUF7746"/>
</dbReference>
<keyword evidence="1" id="KW-0862">Zinc</keyword>
<dbReference type="Pfam" id="PF01107">
    <property type="entry name" value="MP"/>
    <property type="match status" value="1"/>
</dbReference>
<dbReference type="Gene3D" id="2.40.70.10">
    <property type="entry name" value="Acid Proteases"/>
    <property type="match status" value="1"/>
</dbReference>
<proteinExistence type="predicted"/>
<feature type="region of interest" description="Disordered" evidence="2">
    <location>
        <begin position="762"/>
        <end position="785"/>
    </location>
</feature>
<evidence type="ECO:0000313" key="4">
    <source>
        <dbReference type="EMBL" id="BBF90207.1"/>
    </source>
</evidence>
<name>A0A679BAK9_ORYRU</name>
<dbReference type="Pfam" id="PF24925">
    <property type="entry name" value="DUF7746"/>
    <property type="match status" value="1"/>
</dbReference>
<evidence type="ECO:0000256" key="1">
    <source>
        <dbReference type="PROSITE-ProRule" id="PRU00047"/>
    </source>
</evidence>
<dbReference type="InterPro" id="IPR001878">
    <property type="entry name" value="Znf_CCHC"/>
</dbReference>
<dbReference type="SUPFAM" id="SSF50630">
    <property type="entry name" value="Acid proteases"/>
    <property type="match status" value="1"/>
</dbReference>
<feature type="domain" description="CCHC-type" evidence="3">
    <location>
        <begin position="809"/>
        <end position="822"/>
    </location>
</feature>
<dbReference type="InterPro" id="IPR056010">
    <property type="entry name" value="DUF7588"/>
</dbReference>
<accession>A0A679BAK9</accession>
<dbReference type="PROSITE" id="PS50158">
    <property type="entry name" value="ZF_CCHC"/>
    <property type="match status" value="1"/>
</dbReference>
<dbReference type="InterPro" id="IPR028919">
    <property type="entry name" value="Viral_movement"/>
</dbReference>
<dbReference type="EMBL" id="AP018894">
    <property type="protein sequence ID" value="BBF90207.1"/>
    <property type="molecule type" value="Genomic_DNA"/>
</dbReference>
<dbReference type="InterPro" id="IPR051596">
    <property type="entry name" value="Caulimoviridae_Movement"/>
</dbReference>
<dbReference type="GO" id="GO:0003676">
    <property type="term" value="F:nucleic acid binding"/>
    <property type="evidence" value="ECO:0007669"/>
    <property type="project" value="InterPro"/>
</dbReference>